<keyword evidence="1" id="KW-1185">Reference proteome</keyword>
<dbReference type="AlphaFoldDB" id="A0A1I7XJ11"/>
<accession>A0A1I7XJ11</accession>
<protein>
    <submittedName>
        <fullName evidence="2">4a-hydroxytetrahydrobiopterin dehydratase</fullName>
    </submittedName>
</protein>
<proteinExistence type="predicted"/>
<evidence type="ECO:0000313" key="1">
    <source>
        <dbReference type="Proteomes" id="UP000095283"/>
    </source>
</evidence>
<dbReference type="Proteomes" id="UP000095283">
    <property type="component" value="Unplaced"/>
</dbReference>
<reference evidence="2" key="1">
    <citation type="submission" date="2016-11" db="UniProtKB">
        <authorList>
            <consortium name="WormBaseParasite"/>
        </authorList>
    </citation>
    <scope>IDENTIFICATION</scope>
</reference>
<evidence type="ECO:0000313" key="2">
    <source>
        <dbReference type="WBParaSite" id="Hba_17487"/>
    </source>
</evidence>
<sequence>MINEWLTERLQQSLSAYQFTCLSFIVKLEETNVALHDHSAGAKVFSFFK</sequence>
<name>A0A1I7XJ11_HETBA</name>
<organism evidence="1 2">
    <name type="scientific">Heterorhabditis bacteriophora</name>
    <name type="common">Entomopathogenic nematode worm</name>
    <dbReference type="NCBI Taxonomy" id="37862"/>
    <lineage>
        <taxon>Eukaryota</taxon>
        <taxon>Metazoa</taxon>
        <taxon>Ecdysozoa</taxon>
        <taxon>Nematoda</taxon>
        <taxon>Chromadorea</taxon>
        <taxon>Rhabditida</taxon>
        <taxon>Rhabditina</taxon>
        <taxon>Rhabditomorpha</taxon>
        <taxon>Strongyloidea</taxon>
        <taxon>Heterorhabditidae</taxon>
        <taxon>Heterorhabditis</taxon>
    </lineage>
</organism>
<dbReference type="WBParaSite" id="Hba_17487">
    <property type="protein sequence ID" value="Hba_17487"/>
    <property type="gene ID" value="Hba_17487"/>
</dbReference>